<comment type="caution">
    <text evidence="9">The sequence shown here is derived from an EMBL/GenBank/DDBJ whole genome shotgun (WGS) entry which is preliminary data.</text>
</comment>
<evidence type="ECO:0000256" key="6">
    <source>
        <dbReference type="SAM" id="MobiDB-lite"/>
    </source>
</evidence>
<feature type="transmembrane region" description="Helical" evidence="7">
    <location>
        <begin position="417"/>
        <end position="440"/>
    </location>
</feature>
<feature type="compositionally biased region" description="Polar residues" evidence="6">
    <location>
        <begin position="23"/>
        <end position="70"/>
    </location>
</feature>
<feature type="transmembrane region" description="Helical" evidence="7">
    <location>
        <begin position="231"/>
        <end position="252"/>
    </location>
</feature>
<dbReference type="GO" id="GO:0005774">
    <property type="term" value="C:vacuolar membrane"/>
    <property type="evidence" value="ECO:0007669"/>
    <property type="project" value="TreeGrafter"/>
</dbReference>
<feature type="transmembrane region" description="Helical" evidence="7">
    <location>
        <begin position="316"/>
        <end position="335"/>
    </location>
</feature>
<dbReference type="GO" id="GO:0015179">
    <property type="term" value="F:L-amino acid transmembrane transporter activity"/>
    <property type="evidence" value="ECO:0007669"/>
    <property type="project" value="TreeGrafter"/>
</dbReference>
<feature type="region of interest" description="Disordered" evidence="6">
    <location>
        <begin position="1"/>
        <end position="108"/>
    </location>
</feature>
<sequence>MSNQPHQQPQPIGDEDHLAVPQAPTQAHMVSSASVDRNLSFQPQQDLPRGRTTSFFTLPKSSNHNQSNPGSRATSRSRASRPSSRPASRPSSRPASRPSSRPPSRPVSWLVHANSDYTSMYENFGGARSRRTSFVGHGDDSISTAEKGGAFSRRSSFVGGGESNEKLTTTSRPAMGSRVATYIQEDDNITSEEPPVKGNVSALKASFLLGKAFVGTGVLFLPNAFKNGGILFSSLTLAAVAIICCFAFLLLVKVRLVVRENFQDMGLALYGKWMRLTVLFAVALSQIGFVCAYLIFVSQNLSAVVQTFTKCQFHVIAEKYYILIPLVVLIPLVLIRRMAILSLPSMLANVFIIFGIVYLWYFSINNLAHHGAGPNIRLFNEDDFALFIGTAVFSFEGIGLIIPITESMAEPEKFPRVLAITMTIVTLIFGSVGALCYSSFGDKIQTIVLLNLPVRDGMTITVELLYTLAIILSVPLMLSPASRILEHGIFGEKSGAYSFKIKMLKNAMRTVLIIICALVAFGIGGDNLDKFVSFVGSVACMPLCFIFPAMFHYKIAKTRKQKIMDIILGLFGIVVMVFTLYITIRSWVVPAAPEATVDQCAAFAAV</sequence>
<feature type="transmembrane region" description="Helical" evidence="7">
    <location>
        <begin position="563"/>
        <end position="584"/>
    </location>
</feature>
<dbReference type="OrthoDB" id="1684102at2759"/>
<reference evidence="9" key="2">
    <citation type="journal article" date="2022" name="Microbiol. Resour. Announc.">
        <title>Whole-Genome Sequence of Entomortierella parvispora E1425, a Mucoromycotan Fungus Associated with Burkholderiaceae-Related Endosymbiotic Bacteria.</title>
        <authorList>
            <person name="Herlambang A."/>
            <person name="Guo Y."/>
            <person name="Takashima Y."/>
            <person name="Narisawa K."/>
            <person name="Ohta H."/>
            <person name="Nishizawa T."/>
        </authorList>
    </citation>
    <scope>NUCLEOTIDE SEQUENCE</scope>
    <source>
        <strain evidence="9">E1425</strain>
    </source>
</reference>
<evidence type="ECO:0000313" key="10">
    <source>
        <dbReference type="Proteomes" id="UP000827284"/>
    </source>
</evidence>
<dbReference type="EMBL" id="BQFW01000002">
    <property type="protein sequence ID" value="GJJ69712.1"/>
    <property type="molecule type" value="Genomic_DNA"/>
</dbReference>
<keyword evidence="10" id="KW-1185">Reference proteome</keyword>
<feature type="transmembrane region" description="Helical" evidence="7">
    <location>
        <begin position="273"/>
        <end position="296"/>
    </location>
</feature>
<evidence type="ECO:0000256" key="1">
    <source>
        <dbReference type="ARBA" id="ARBA00004141"/>
    </source>
</evidence>
<dbReference type="PANTHER" id="PTHR22950">
    <property type="entry name" value="AMINO ACID TRANSPORTER"/>
    <property type="match status" value="1"/>
</dbReference>
<dbReference type="Pfam" id="PF01490">
    <property type="entry name" value="Aa_trans"/>
    <property type="match status" value="1"/>
</dbReference>
<keyword evidence="5 7" id="KW-0472">Membrane</keyword>
<name>A0A9P3LTD5_9FUNG</name>
<evidence type="ECO:0000256" key="4">
    <source>
        <dbReference type="ARBA" id="ARBA00022989"/>
    </source>
</evidence>
<evidence type="ECO:0000256" key="5">
    <source>
        <dbReference type="ARBA" id="ARBA00023136"/>
    </source>
</evidence>
<accession>A0A9P3LTD5</accession>
<evidence type="ECO:0000256" key="2">
    <source>
        <dbReference type="ARBA" id="ARBA00008066"/>
    </source>
</evidence>
<organism evidence="9 10">
    <name type="scientific">Entomortierella parvispora</name>
    <dbReference type="NCBI Taxonomy" id="205924"/>
    <lineage>
        <taxon>Eukaryota</taxon>
        <taxon>Fungi</taxon>
        <taxon>Fungi incertae sedis</taxon>
        <taxon>Mucoromycota</taxon>
        <taxon>Mortierellomycotina</taxon>
        <taxon>Mortierellomycetes</taxon>
        <taxon>Mortierellales</taxon>
        <taxon>Mortierellaceae</taxon>
        <taxon>Entomortierella</taxon>
    </lineage>
</organism>
<feature type="transmembrane region" description="Helical" evidence="7">
    <location>
        <begin position="347"/>
        <end position="364"/>
    </location>
</feature>
<evidence type="ECO:0000313" key="9">
    <source>
        <dbReference type="EMBL" id="GJJ69712.1"/>
    </source>
</evidence>
<evidence type="ECO:0000259" key="8">
    <source>
        <dbReference type="Pfam" id="PF01490"/>
    </source>
</evidence>
<feature type="transmembrane region" description="Helical" evidence="7">
    <location>
        <begin position="460"/>
        <end position="485"/>
    </location>
</feature>
<feature type="compositionally biased region" description="Polar residues" evidence="6">
    <location>
        <begin position="1"/>
        <end position="10"/>
    </location>
</feature>
<protein>
    <submittedName>
        <fullName evidence="9">Solute carrier family 36 (Proton-coupled amino acid transporter)</fullName>
    </submittedName>
</protein>
<dbReference type="PANTHER" id="PTHR22950:SF666">
    <property type="entry name" value="VACUOLAR AMINO ACID TRANSPORTER 4"/>
    <property type="match status" value="1"/>
</dbReference>
<proteinExistence type="inferred from homology"/>
<evidence type="ECO:0000256" key="3">
    <source>
        <dbReference type="ARBA" id="ARBA00022692"/>
    </source>
</evidence>
<feature type="domain" description="Amino acid transporter transmembrane" evidence="8">
    <location>
        <begin position="199"/>
        <end position="584"/>
    </location>
</feature>
<evidence type="ECO:0000256" key="7">
    <source>
        <dbReference type="SAM" id="Phobius"/>
    </source>
</evidence>
<keyword evidence="3 7" id="KW-0812">Transmembrane</keyword>
<feature type="transmembrane region" description="Helical" evidence="7">
    <location>
        <begin position="384"/>
        <end position="405"/>
    </location>
</feature>
<dbReference type="AlphaFoldDB" id="A0A9P3LTD5"/>
<dbReference type="InterPro" id="IPR013057">
    <property type="entry name" value="AA_transpt_TM"/>
</dbReference>
<feature type="compositionally biased region" description="Low complexity" evidence="6">
    <location>
        <begin position="71"/>
        <end position="99"/>
    </location>
</feature>
<dbReference type="Gene3D" id="1.20.1740.10">
    <property type="entry name" value="Amino acid/polyamine transporter I"/>
    <property type="match status" value="1"/>
</dbReference>
<comment type="subcellular location">
    <subcellularLocation>
        <location evidence="1">Membrane</location>
        <topology evidence="1">Multi-pass membrane protein</topology>
    </subcellularLocation>
</comment>
<reference evidence="9" key="1">
    <citation type="submission" date="2021-11" db="EMBL/GenBank/DDBJ databases">
        <authorList>
            <person name="Herlambang A."/>
            <person name="Guo Y."/>
            <person name="Takashima Y."/>
            <person name="Nishizawa T."/>
        </authorList>
    </citation>
    <scope>NUCLEOTIDE SEQUENCE</scope>
    <source>
        <strain evidence="9">E1425</strain>
    </source>
</reference>
<comment type="similarity">
    <text evidence="2">Belongs to the amino acid/polyamine transporter 2 family.</text>
</comment>
<dbReference type="Proteomes" id="UP000827284">
    <property type="component" value="Unassembled WGS sequence"/>
</dbReference>
<gene>
    <name evidence="9" type="ORF">EMPS_02060</name>
</gene>
<feature type="transmembrane region" description="Helical" evidence="7">
    <location>
        <begin position="506"/>
        <end position="525"/>
    </location>
</feature>
<feature type="transmembrane region" description="Helical" evidence="7">
    <location>
        <begin position="531"/>
        <end position="551"/>
    </location>
</feature>
<keyword evidence="4 7" id="KW-1133">Transmembrane helix</keyword>